<sequence length="467" mass="49153">MAKDYFQDILPPDGNEPRKSAPSASPAPAEMPESDDSRPVPINANPVRPIPPPPAEGERSIRNISMPQRPRSRPAMNDMREYQETSGVPPRKSALAGWWIWALAGVCVIVLGILLLVAMRSTTITVTPRSHTATFDESSRFTAYPAATAASGTLSYTVQTVDLADSEVVESQGTVHSEDKASGIITVYNDYQTTSFKLIKNTRFQSESGLIFRTPADIVIPGKKGTTPGQVSVTVIADQPGEQYNVAAGKFTVPGLKTSAAIYPHIYGKSTSAMSGGFVGDKPGVAPAAMQTAVSAVRTRLESKARGSVAAAAGTVVFPDLVQITYKDEPSTPEAGGGVRIHQSAHVVAPVFPADALAQTVYADANGASITFTPGSGFVARAANASSTFGVDPLQFALAGSAQLVWNIDSAALQQALAGKDQGAFQTIVTQFSGVQEAHARIEPFWKSTFPTDPAAIKIDVVAPEAK</sequence>
<feature type="compositionally biased region" description="Low complexity" evidence="1">
    <location>
        <begin position="20"/>
        <end position="31"/>
    </location>
</feature>
<accession>A0A1F6EAM6</accession>
<dbReference type="Proteomes" id="UP000176914">
    <property type="component" value="Unassembled WGS sequence"/>
</dbReference>
<evidence type="ECO:0000256" key="1">
    <source>
        <dbReference type="SAM" id="MobiDB-lite"/>
    </source>
</evidence>
<proteinExistence type="predicted"/>
<comment type="caution">
    <text evidence="4">The sequence shown here is derived from an EMBL/GenBank/DDBJ whole genome shotgun (WGS) entry which is preliminary data.</text>
</comment>
<feature type="region of interest" description="Disordered" evidence="1">
    <location>
        <begin position="1"/>
        <end position="76"/>
    </location>
</feature>
<keyword evidence="2" id="KW-0812">Transmembrane</keyword>
<keyword evidence="2" id="KW-1133">Transmembrane helix</keyword>
<evidence type="ECO:0000256" key="2">
    <source>
        <dbReference type="SAM" id="Phobius"/>
    </source>
</evidence>
<protein>
    <recommendedName>
        <fullName evidence="3">Baseplate protein J-like barrel domain-containing protein</fullName>
    </recommendedName>
</protein>
<evidence type="ECO:0000313" key="5">
    <source>
        <dbReference type="Proteomes" id="UP000176914"/>
    </source>
</evidence>
<feature type="domain" description="Baseplate protein J-like barrel" evidence="3">
    <location>
        <begin position="200"/>
        <end position="253"/>
    </location>
</feature>
<dbReference type="AlphaFoldDB" id="A0A1F6EAM6"/>
<dbReference type="EMBL" id="MFLL01000001">
    <property type="protein sequence ID" value="OGG70744.1"/>
    <property type="molecule type" value="Genomic_DNA"/>
</dbReference>
<name>A0A1F6EAM6_9BACT</name>
<dbReference type="Pfam" id="PF04865">
    <property type="entry name" value="Baseplate_J"/>
    <property type="match status" value="1"/>
</dbReference>
<evidence type="ECO:0000313" key="4">
    <source>
        <dbReference type="EMBL" id="OGG70744.1"/>
    </source>
</evidence>
<feature type="transmembrane region" description="Helical" evidence="2">
    <location>
        <begin position="98"/>
        <end position="119"/>
    </location>
</feature>
<keyword evidence="2" id="KW-0472">Membrane</keyword>
<evidence type="ECO:0000259" key="3">
    <source>
        <dbReference type="Pfam" id="PF04865"/>
    </source>
</evidence>
<gene>
    <name evidence="4" type="ORF">A3C20_04455</name>
</gene>
<organism evidence="4 5">
    <name type="scientific">Candidatus Kaiserbacteria bacterium RIFCSPHIGHO2_02_FULL_55_25</name>
    <dbReference type="NCBI Taxonomy" id="1798498"/>
    <lineage>
        <taxon>Bacteria</taxon>
        <taxon>Candidatus Kaiseribacteriota</taxon>
    </lineage>
</organism>
<dbReference type="InterPro" id="IPR006949">
    <property type="entry name" value="Barrel_Baseplate_J-like"/>
</dbReference>
<reference evidence="4 5" key="1">
    <citation type="journal article" date="2016" name="Nat. Commun.">
        <title>Thousands of microbial genomes shed light on interconnected biogeochemical processes in an aquifer system.</title>
        <authorList>
            <person name="Anantharaman K."/>
            <person name="Brown C.T."/>
            <person name="Hug L.A."/>
            <person name="Sharon I."/>
            <person name="Castelle C.J."/>
            <person name="Probst A.J."/>
            <person name="Thomas B.C."/>
            <person name="Singh A."/>
            <person name="Wilkins M.J."/>
            <person name="Karaoz U."/>
            <person name="Brodie E.L."/>
            <person name="Williams K.H."/>
            <person name="Hubbard S.S."/>
            <person name="Banfield J.F."/>
        </authorList>
    </citation>
    <scope>NUCLEOTIDE SEQUENCE [LARGE SCALE GENOMIC DNA]</scope>
</reference>